<dbReference type="PANTHER" id="PTHR21654">
    <property type="entry name" value="FI21293P1"/>
    <property type="match status" value="1"/>
</dbReference>
<dbReference type="EMBL" id="JABTTQ020001631">
    <property type="protein sequence ID" value="KAK6129560.1"/>
    <property type="molecule type" value="Genomic_DNA"/>
</dbReference>
<gene>
    <name evidence="2" type="ORF">DH2020_036718</name>
</gene>
<organism evidence="2 3">
    <name type="scientific">Rehmannia glutinosa</name>
    <name type="common">Chinese foxglove</name>
    <dbReference type="NCBI Taxonomy" id="99300"/>
    <lineage>
        <taxon>Eukaryota</taxon>
        <taxon>Viridiplantae</taxon>
        <taxon>Streptophyta</taxon>
        <taxon>Embryophyta</taxon>
        <taxon>Tracheophyta</taxon>
        <taxon>Spermatophyta</taxon>
        <taxon>Magnoliopsida</taxon>
        <taxon>eudicotyledons</taxon>
        <taxon>Gunneridae</taxon>
        <taxon>Pentapetalae</taxon>
        <taxon>asterids</taxon>
        <taxon>lamiids</taxon>
        <taxon>Lamiales</taxon>
        <taxon>Orobanchaceae</taxon>
        <taxon>Rehmannieae</taxon>
        <taxon>Rehmannia</taxon>
    </lineage>
</organism>
<keyword evidence="3" id="KW-1185">Reference proteome</keyword>
<protein>
    <submittedName>
        <fullName evidence="2">Uncharacterized protein</fullName>
    </submittedName>
</protein>
<sequence>MEHQNHHALLLSMNQTHHHILEQPLFLPSHHHHQSRLSHHYLGGAAAGDDSSSLFRRPVDFKLGLNEICSNNDNKFDGTIINEGEDGLLGGSEQFEVPGARQFSLGMPHYCWQNQQDSHIKPRTFWEPLPAEVSNENSHIIDRPENIETHHKEVHPTKYCLDSKNRPLFGELESIYKRLDNSETNQTVPYYETSPVNLYSGKTTAKRKKKTKKKKTNTCYNDRIMINPMARFFEDLVKQMMRHQENLQQNYAKVIENMDEEIRKRERDRELARFEQELAEERAREKAVAASREAIIVSYLEKVTGQRISLPSFNPNLDPSAPIIYWSRIQQTGHIQ</sequence>
<evidence type="ECO:0000313" key="3">
    <source>
        <dbReference type="Proteomes" id="UP001318860"/>
    </source>
</evidence>
<proteinExistence type="predicted"/>
<evidence type="ECO:0000256" key="1">
    <source>
        <dbReference type="SAM" id="Coils"/>
    </source>
</evidence>
<accession>A0ABR0V3G8</accession>
<comment type="caution">
    <text evidence="2">The sequence shown here is derived from an EMBL/GenBank/DDBJ whole genome shotgun (WGS) entry which is preliminary data.</text>
</comment>
<dbReference type="Proteomes" id="UP001318860">
    <property type="component" value="Unassembled WGS sequence"/>
</dbReference>
<feature type="coiled-coil region" evidence="1">
    <location>
        <begin position="237"/>
        <end position="284"/>
    </location>
</feature>
<reference evidence="2 3" key="1">
    <citation type="journal article" date="2021" name="Comput. Struct. Biotechnol. J.">
        <title>De novo genome assembly of the potent medicinal plant Rehmannia glutinosa using nanopore technology.</title>
        <authorList>
            <person name="Ma L."/>
            <person name="Dong C."/>
            <person name="Song C."/>
            <person name="Wang X."/>
            <person name="Zheng X."/>
            <person name="Niu Y."/>
            <person name="Chen S."/>
            <person name="Feng W."/>
        </authorList>
    </citation>
    <scope>NUCLEOTIDE SEQUENCE [LARGE SCALE GENOMIC DNA]</scope>
    <source>
        <strain evidence="2">DH-2019</strain>
    </source>
</reference>
<evidence type="ECO:0000313" key="2">
    <source>
        <dbReference type="EMBL" id="KAK6129560.1"/>
    </source>
</evidence>
<name>A0ABR0V3G8_REHGL</name>
<keyword evidence="1" id="KW-0175">Coiled coil</keyword>
<dbReference type="PANTHER" id="PTHR21654:SF31">
    <property type="entry name" value="OS02G0104500 PROTEIN"/>
    <property type="match status" value="1"/>
</dbReference>